<keyword evidence="2" id="KW-0560">Oxidoreductase</keyword>
<dbReference type="EMBL" id="JAVDQY010000001">
    <property type="protein sequence ID" value="MDR6525511.1"/>
    <property type="molecule type" value="Genomic_DNA"/>
</dbReference>
<evidence type="ECO:0000256" key="1">
    <source>
        <dbReference type="ARBA" id="ARBA00006252"/>
    </source>
</evidence>
<dbReference type="AlphaFoldDB" id="A0AAE4C0L7"/>
<dbReference type="GO" id="GO:0003955">
    <property type="term" value="F:NAD(P)H dehydrogenase (quinone) activity"/>
    <property type="evidence" value="ECO:0007669"/>
    <property type="project" value="TreeGrafter"/>
</dbReference>
<evidence type="ECO:0000313" key="4">
    <source>
        <dbReference type="EMBL" id="MDR6525511.1"/>
    </source>
</evidence>
<dbReference type="RefSeq" id="WP_309944923.1">
    <property type="nucleotide sequence ID" value="NZ_JAVDQY010000001.1"/>
</dbReference>
<dbReference type="Pfam" id="PF02525">
    <property type="entry name" value="Flavodoxin_2"/>
    <property type="match status" value="1"/>
</dbReference>
<feature type="domain" description="Flavodoxin-like fold" evidence="3">
    <location>
        <begin position="2"/>
        <end position="179"/>
    </location>
</feature>
<comment type="similarity">
    <text evidence="1">Belongs to the NAD(P)H dehydrogenase (quinone) family.</text>
</comment>
<name>A0AAE4C0L7_9FLAO</name>
<evidence type="ECO:0000313" key="5">
    <source>
        <dbReference type="Proteomes" id="UP001184861"/>
    </source>
</evidence>
<protein>
    <submittedName>
        <fullName evidence="4">NADPH-quinone reductase</fullName>
    </submittedName>
</protein>
<dbReference type="InterPro" id="IPR029039">
    <property type="entry name" value="Flavoprotein-like_sf"/>
</dbReference>
<dbReference type="InterPro" id="IPR003680">
    <property type="entry name" value="Flavodoxin_fold"/>
</dbReference>
<comment type="caution">
    <text evidence="4">The sequence shown here is derived from an EMBL/GenBank/DDBJ whole genome shotgun (WGS) entry which is preliminary data.</text>
</comment>
<dbReference type="GO" id="GO:0005829">
    <property type="term" value="C:cytosol"/>
    <property type="evidence" value="ECO:0007669"/>
    <property type="project" value="TreeGrafter"/>
</dbReference>
<evidence type="ECO:0000259" key="3">
    <source>
        <dbReference type="Pfam" id="PF02525"/>
    </source>
</evidence>
<dbReference type="PANTHER" id="PTHR10204:SF34">
    <property type="entry name" value="NAD(P)H DEHYDROGENASE [QUINONE] 1 ISOFORM 1"/>
    <property type="match status" value="1"/>
</dbReference>
<accession>A0AAE4C0L7</accession>
<organism evidence="4 5">
    <name type="scientific">Chryseobacterium rhizosphaerae</name>
    <dbReference type="NCBI Taxonomy" id="395937"/>
    <lineage>
        <taxon>Bacteria</taxon>
        <taxon>Pseudomonadati</taxon>
        <taxon>Bacteroidota</taxon>
        <taxon>Flavobacteriia</taxon>
        <taxon>Flavobacteriales</taxon>
        <taxon>Weeksellaceae</taxon>
        <taxon>Chryseobacterium group</taxon>
        <taxon>Chryseobacterium</taxon>
    </lineage>
</organism>
<dbReference type="Gene3D" id="3.40.50.360">
    <property type="match status" value="1"/>
</dbReference>
<dbReference type="SUPFAM" id="SSF52218">
    <property type="entry name" value="Flavoproteins"/>
    <property type="match status" value="1"/>
</dbReference>
<dbReference type="PANTHER" id="PTHR10204">
    <property type="entry name" value="NAD P H OXIDOREDUCTASE-RELATED"/>
    <property type="match status" value="1"/>
</dbReference>
<reference evidence="4" key="1">
    <citation type="submission" date="2023-07" db="EMBL/GenBank/DDBJ databases">
        <title>Sorghum-associated microbial communities from plants grown in Nebraska, USA.</title>
        <authorList>
            <person name="Schachtman D."/>
        </authorList>
    </citation>
    <scope>NUCLEOTIDE SEQUENCE</scope>
    <source>
        <strain evidence="4">DS2360</strain>
    </source>
</reference>
<gene>
    <name evidence="4" type="ORF">J2787_000881</name>
</gene>
<proteinExistence type="inferred from homology"/>
<evidence type="ECO:0000256" key="2">
    <source>
        <dbReference type="ARBA" id="ARBA00023002"/>
    </source>
</evidence>
<sequence>MKKILVINGHPDQESFNTAIAHAYMDSAKATGAEVRYIAIGELDFNPNLQFGYRKRMELEPDLLKALEDIHWSEHQVWIHPMWWLGMPAVMKGFFDRAFLPGITFTRNKNGISEGLLNDRTGRIITTSGDLSEHEYNEIYQSSGLIQLKNGILEYCGLSSIQVDFIGPFQDIDEEERGKWLERIRDVAKTDSVPLKREA</sequence>
<dbReference type="InterPro" id="IPR051545">
    <property type="entry name" value="NAD(P)H_dehydrogenase_qn"/>
</dbReference>
<dbReference type="Proteomes" id="UP001184861">
    <property type="component" value="Unassembled WGS sequence"/>
</dbReference>